<evidence type="ECO:0000256" key="2">
    <source>
        <dbReference type="ARBA" id="ARBA00022692"/>
    </source>
</evidence>
<feature type="transmembrane region" description="Helical" evidence="6">
    <location>
        <begin position="383"/>
        <end position="405"/>
    </location>
</feature>
<evidence type="ECO:0000256" key="3">
    <source>
        <dbReference type="ARBA" id="ARBA00022989"/>
    </source>
</evidence>
<feature type="transmembrane region" description="Helical" evidence="6">
    <location>
        <begin position="338"/>
        <end position="363"/>
    </location>
</feature>
<dbReference type="InterPro" id="IPR036259">
    <property type="entry name" value="MFS_trans_sf"/>
</dbReference>
<dbReference type="PANTHER" id="PTHR23501">
    <property type="entry name" value="MAJOR FACILITATOR SUPERFAMILY"/>
    <property type="match status" value="1"/>
</dbReference>
<keyword evidence="9" id="KW-1185">Reference proteome</keyword>
<feature type="domain" description="Major facilitator superfamily (MFS) profile" evidence="7">
    <location>
        <begin position="73"/>
        <end position="573"/>
    </location>
</feature>
<feature type="transmembrane region" description="Helical" evidence="6">
    <location>
        <begin position="478"/>
        <end position="498"/>
    </location>
</feature>
<proteinExistence type="predicted"/>
<feature type="transmembrane region" description="Helical" evidence="6">
    <location>
        <begin position="308"/>
        <end position="326"/>
    </location>
</feature>
<dbReference type="EMBL" id="JAZHXI010000011">
    <property type="protein sequence ID" value="KAL2066675.1"/>
    <property type="molecule type" value="Genomic_DNA"/>
</dbReference>
<keyword evidence="2 6" id="KW-0812">Transmembrane</keyword>
<dbReference type="SUPFAM" id="SSF103473">
    <property type="entry name" value="MFS general substrate transporter"/>
    <property type="match status" value="1"/>
</dbReference>
<evidence type="ECO:0000256" key="4">
    <source>
        <dbReference type="ARBA" id="ARBA00023136"/>
    </source>
</evidence>
<dbReference type="InterPro" id="IPR011701">
    <property type="entry name" value="MFS"/>
</dbReference>
<dbReference type="Pfam" id="PF07690">
    <property type="entry name" value="MFS_1"/>
    <property type="match status" value="1"/>
</dbReference>
<feature type="transmembrane region" description="Helical" evidence="6">
    <location>
        <begin position="102"/>
        <end position="126"/>
    </location>
</feature>
<feature type="transmembrane region" description="Helical" evidence="6">
    <location>
        <begin position="72"/>
        <end position="90"/>
    </location>
</feature>
<dbReference type="PANTHER" id="PTHR23501:SF55">
    <property type="entry name" value="SIDEROPHORE IRON TRANSPORTER, PUTATIVE (AFU_ORTHOLOGUE AFUA_3G03440)-RELATED"/>
    <property type="match status" value="1"/>
</dbReference>
<dbReference type="PROSITE" id="PS50850">
    <property type="entry name" value="MFS"/>
    <property type="match status" value="1"/>
</dbReference>
<evidence type="ECO:0000313" key="9">
    <source>
        <dbReference type="Proteomes" id="UP001595075"/>
    </source>
</evidence>
<name>A0ABR4C9Q8_9HELO</name>
<dbReference type="Gene3D" id="1.20.1250.20">
    <property type="entry name" value="MFS general substrate transporter like domains"/>
    <property type="match status" value="2"/>
</dbReference>
<dbReference type="Proteomes" id="UP001595075">
    <property type="component" value="Unassembled WGS sequence"/>
</dbReference>
<feature type="transmembrane region" description="Helical" evidence="6">
    <location>
        <begin position="167"/>
        <end position="187"/>
    </location>
</feature>
<feature type="transmembrane region" description="Helical" evidence="6">
    <location>
        <begin position="548"/>
        <end position="569"/>
    </location>
</feature>
<accession>A0ABR4C9Q8</accession>
<feature type="transmembrane region" description="Helical" evidence="6">
    <location>
        <begin position="275"/>
        <end position="296"/>
    </location>
</feature>
<feature type="transmembrane region" description="Helical" evidence="6">
    <location>
        <begin position="194"/>
        <end position="215"/>
    </location>
</feature>
<evidence type="ECO:0000256" key="5">
    <source>
        <dbReference type="SAM" id="MobiDB-lite"/>
    </source>
</evidence>
<feature type="transmembrane region" description="Helical" evidence="6">
    <location>
        <begin position="412"/>
        <end position="431"/>
    </location>
</feature>
<feature type="transmembrane region" description="Helical" evidence="6">
    <location>
        <begin position="437"/>
        <end position="457"/>
    </location>
</feature>
<comment type="caution">
    <text evidence="8">The sequence shown here is derived from an EMBL/GenBank/DDBJ whole genome shotgun (WGS) entry which is preliminary data.</text>
</comment>
<keyword evidence="4 6" id="KW-0472">Membrane</keyword>
<keyword evidence="3 6" id="KW-1133">Transmembrane helix</keyword>
<feature type="transmembrane region" description="Helical" evidence="6">
    <location>
        <begin position="138"/>
        <end position="155"/>
    </location>
</feature>
<gene>
    <name evidence="8" type="ORF">VTL71DRAFT_2747</name>
</gene>
<evidence type="ECO:0000313" key="8">
    <source>
        <dbReference type="EMBL" id="KAL2066675.1"/>
    </source>
</evidence>
<protein>
    <recommendedName>
        <fullName evidence="7">Major facilitator superfamily (MFS) profile domain-containing protein</fullName>
    </recommendedName>
</protein>
<comment type="subcellular location">
    <subcellularLocation>
        <location evidence="1">Membrane</location>
        <topology evidence="1">Multi-pass membrane protein</topology>
    </subcellularLocation>
</comment>
<evidence type="ECO:0000256" key="6">
    <source>
        <dbReference type="SAM" id="Phobius"/>
    </source>
</evidence>
<dbReference type="InterPro" id="IPR020846">
    <property type="entry name" value="MFS_dom"/>
</dbReference>
<feature type="region of interest" description="Disordered" evidence="5">
    <location>
        <begin position="1"/>
        <end position="51"/>
    </location>
</feature>
<feature type="transmembrane region" description="Helical" evidence="6">
    <location>
        <begin position="227"/>
        <end position="248"/>
    </location>
</feature>
<evidence type="ECO:0000256" key="1">
    <source>
        <dbReference type="ARBA" id="ARBA00004141"/>
    </source>
</evidence>
<organism evidence="8 9">
    <name type="scientific">Oculimacula yallundae</name>
    <dbReference type="NCBI Taxonomy" id="86028"/>
    <lineage>
        <taxon>Eukaryota</taxon>
        <taxon>Fungi</taxon>
        <taxon>Dikarya</taxon>
        <taxon>Ascomycota</taxon>
        <taxon>Pezizomycotina</taxon>
        <taxon>Leotiomycetes</taxon>
        <taxon>Helotiales</taxon>
        <taxon>Ploettnerulaceae</taxon>
        <taxon>Oculimacula</taxon>
    </lineage>
</organism>
<sequence length="584" mass="63353">MGIQKPLTVSSLPPPKDGTASTSSEYTPLLGDEESGDVSDKLGRDGPSTETREVEQIVDGVIPIRSKASLRLTYIFILLIVAMNAIQTQITSNLMAYVVSDFSAHSLIPVIGIVSGIMSGVLKLPIAKLLDIWGRAEGFAFMTLIGTIGLLLMAVCKNVETYAVAQVFHAIGFGGMDYVLQVVLADISSLANRALAMSLASTPYLITTFAGPKIAEIAFNSFGFRGTFTLFAVLTPLVAAPFYCILIVNKIKVKQIGALAGRNWKESFVHHAREFDAMGIFLLSAGLILFLLPFSITGYKSNSWTSPSIITMITLGLLLLLVYVIYSRFYASQPFIPYALLLNRTVLGGCLLCSSRFIAYYCYDGYYTSYLQVVNGLSISEAGYINNIFSIIGTLIGLFVAYLIRITGRFKWIAWIAVPLELVGGITMAYFRRPYQPIIYVVLAQVFIATAGGAIVICEQMAVMAVVSHENLPSTLALLSLFASVGGALGSAISGAIWTNTLPGKLVEFLPDYAKGDAERIYEDLALQLSFKRGSEVRDAIVAAYGVAQVRMCIAATGVLAWGFVYVGMWRDVRVDGKRGVREL</sequence>
<reference evidence="8 9" key="1">
    <citation type="journal article" date="2024" name="Commun. Biol.">
        <title>Comparative genomic analysis of thermophilic fungi reveals convergent evolutionary adaptations and gene losses.</title>
        <authorList>
            <person name="Steindorff A.S."/>
            <person name="Aguilar-Pontes M.V."/>
            <person name="Robinson A.J."/>
            <person name="Andreopoulos B."/>
            <person name="LaButti K."/>
            <person name="Kuo A."/>
            <person name="Mondo S."/>
            <person name="Riley R."/>
            <person name="Otillar R."/>
            <person name="Haridas S."/>
            <person name="Lipzen A."/>
            <person name="Grimwood J."/>
            <person name="Schmutz J."/>
            <person name="Clum A."/>
            <person name="Reid I.D."/>
            <person name="Moisan M.C."/>
            <person name="Butler G."/>
            <person name="Nguyen T.T.M."/>
            <person name="Dewar K."/>
            <person name="Conant G."/>
            <person name="Drula E."/>
            <person name="Henrissat B."/>
            <person name="Hansel C."/>
            <person name="Singer S."/>
            <person name="Hutchinson M.I."/>
            <person name="de Vries R.P."/>
            <person name="Natvig D.O."/>
            <person name="Powell A.J."/>
            <person name="Tsang A."/>
            <person name="Grigoriev I.V."/>
        </authorList>
    </citation>
    <scope>NUCLEOTIDE SEQUENCE [LARGE SCALE GENOMIC DNA]</scope>
    <source>
        <strain evidence="8 9">CBS 494.80</strain>
    </source>
</reference>
<evidence type="ECO:0000259" key="7">
    <source>
        <dbReference type="PROSITE" id="PS50850"/>
    </source>
</evidence>